<keyword evidence="3" id="KW-1185">Reference proteome</keyword>
<dbReference type="GO" id="GO:0007165">
    <property type="term" value="P:signal transduction"/>
    <property type="evidence" value="ECO:0007669"/>
    <property type="project" value="TreeGrafter"/>
</dbReference>
<dbReference type="PANTHER" id="PTHR32060:SF30">
    <property type="entry name" value="CARBOXY-TERMINAL PROCESSING PROTEASE CTPA"/>
    <property type="match status" value="1"/>
</dbReference>
<keyword evidence="2" id="KW-0378">Hydrolase</keyword>
<dbReference type="SUPFAM" id="SSF52096">
    <property type="entry name" value="ClpP/crotonase"/>
    <property type="match status" value="1"/>
</dbReference>
<evidence type="ECO:0000259" key="1">
    <source>
        <dbReference type="Pfam" id="PF03572"/>
    </source>
</evidence>
<reference evidence="2 3" key="1">
    <citation type="submission" date="2018-04" db="EMBL/GenBank/DDBJ databases">
        <title>Pedobacter chongqingensis sp. nov., isolated from a rottenly hemp rope.</title>
        <authorList>
            <person name="Cai Y."/>
        </authorList>
    </citation>
    <scope>NUCLEOTIDE SEQUENCE [LARGE SCALE GENOMIC DNA]</scope>
    <source>
        <strain evidence="2 3">FJ4-8</strain>
    </source>
</reference>
<dbReference type="InterPro" id="IPR029045">
    <property type="entry name" value="ClpP/crotonase-like_dom_sf"/>
</dbReference>
<dbReference type="GO" id="GO:0030288">
    <property type="term" value="C:outer membrane-bounded periplasmic space"/>
    <property type="evidence" value="ECO:0007669"/>
    <property type="project" value="TreeGrafter"/>
</dbReference>
<evidence type="ECO:0000313" key="2">
    <source>
        <dbReference type="EMBL" id="PWG81282.1"/>
    </source>
</evidence>
<dbReference type="GO" id="GO:0006508">
    <property type="term" value="P:proteolysis"/>
    <property type="evidence" value="ECO:0007669"/>
    <property type="project" value="UniProtKB-KW"/>
</dbReference>
<evidence type="ECO:0000313" key="3">
    <source>
        <dbReference type="Proteomes" id="UP000245647"/>
    </source>
</evidence>
<name>A0A2U2PJ36_9SPHI</name>
<dbReference type="GO" id="GO:0004175">
    <property type="term" value="F:endopeptidase activity"/>
    <property type="evidence" value="ECO:0007669"/>
    <property type="project" value="TreeGrafter"/>
</dbReference>
<dbReference type="PANTHER" id="PTHR32060">
    <property type="entry name" value="TAIL-SPECIFIC PROTEASE"/>
    <property type="match status" value="1"/>
</dbReference>
<feature type="domain" description="Tail specific protease" evidence="1">
    <location>
        <begin position="172"/>
        <end position="342"/>
    </location>
</feature>
<dbReference type="InterPro" id="IPR005151">
    <property type="entry name" value="Tail-specific_protease"/>
</dbReference>
<dbReference type="EMBL" id="QEAS01000005">
    <property type="protein sequence ID" value="PWG81282.1"/>
    <property type="molecule type" value="Genomic_DNA"/>
</dbReference>
<dbReference type="Pfam" id="PF03572">
    <property type="entry name" value="Peptidase_S41"/>
    <property type="match status" value="1"/>
</dbReference>
<dbReference type="Gene3D" id="3.90.226.10">
    <property type="entry name" value="2-enoyl-CoA Hydratase, Chain A, domain 1"/>
    <property type="match status" value="1"/>
</dbReference>
<comment type="caution">
    <text evidence="2">The sequence shown here is derived from an EMBL/GenBank/DDBJ whole genome shotgun (WGS) entry which is preliminary data.</text>
</comment>
<dbReference type="Proteomes" id="UP000245647">
    <property type="component" value="Unassembled WGS sequence"/>
</dbReference>
<gene>
    <name evidence="2" type="ORF">DDR33_07865</name>
</gene>
<keyword evidence="2" id="KW-0645">Protease</keyword>
<protein>
    <submittedName>
        <fullName evidence="2">Carboxyl-terminal protease</fullName>
    </submittedName>
</protein>
<organism evidence="2 3">
    <name type="scientific">Pararcticibacter amylolyticus</name>
    <dbReference type="NCBI Taxonomy" id="2173175"/>
    <lineage>
        <taxon>Bacteria</taxon>
        <taxon>Pseudomonadati</taxon>
        <taxon>Bacteroidota</taxon>
        <taxon>Sphingobacteriia</taxon>
        <taxon>Sphingobacteriales</taxon>
        <taxon>Sphingobacteriaceae</taxon>
        <taxon>Pararcticibacter</taxon>
    </lineage>
</organism>
<accession>A0A2U2PJ36</accession>
<dbReference type="GO" id="GO:0008236">
    <property type="term" value="F:serine-type peptidase activity"/>
    <property type="evidence" value="ECO:0007669"/>
    <property type="project" value="InterPro"/>
</dbReference>
<proteinExistence type="predicted"/>
<dbReference type="AlphaFoldDB" id="A0A2U2PJ36"/>
<sequence>MTHHLAAYLCICGNKTAAPQPPSQNNKMKLRDKNCTAKLAFSILLLVLLYASCKKDESSGSRTELTLDSIFLYARQIYLWNHALPSYDVFNPRNRYGTFANELEAFKTELFDISQLPTDPATGHPYETPYSAGIPKYSYLEKGTLAPGNSVAGMNIDQAAFHASLIRAGENKIAYLAFGSFPRLSSCKAELDAIFSRFAQASPHDMIIDLRNNSGGFIEAAEYIANLLAPPSLDGKIMFAEEFNSQMQNGKAAILKHQPYLDENGKPVIYKGRYATLADVDYTEAGNTFRFSKKGSLESITDLYFITSTATASASEMLISCMKPYLPVTIVGEKTYGKPVGFFGVNIDQYSVWFSGFLIKNASGWSGYFSGMNPDLYVKGEREPASGDPDEICLSATLALINRKAGSRSFKKEQVAVIKTFSQISAPSVKMSAAGMISTRLKLK</sequence>